<name>A0A1S9E143_ASPOZ</name>
<dbReference type="InterPro" id="IPR011044">
    <property type="entry name" value="Quino_amine_DH_bsu"/>
</dbReference>
<dbReference type="eggNOG" id="ENOG502QPZ8">
    <property type="taxonomic scope" value="Eukaryota"/>
</dbReference>
<reference evidence="3 4" key="1">
    <citation type="submission" date="2016-10" db="EMBL/GenBank/DDBJ databases">
        <title>Genome sequencing of Aspergillus oryzae BCC7051.</title>
        <authorList>
            <person name="Thammarongtham C."/>
            <person name="Vorapreeda T."/>
            <person name="Nookaew I."/>
            <person name="Srisuk T."/>
            <person name="Land M."/>
            <person name="Jeennor S."/>
            <person name="Laoteng K."/>
        </authorList>
    </citation>
    <scope>NUCLEOTIDE SEQUENCE [LARGE SCALE GENOMIC DNA]</scope>
    <source>
        <strain evidence="3 4">BCC7051</strain>
    </source>
</reference>
<organism evidence="3 4">
    <name type="scientific">Aspergillus oryzae</name>
    <name type="common">Yellow koji mold</name>
    <dbReference type="NCBI Taxonomy" id="5062"/>
    <lineage>
        <taxon>Eukaryota</taxon>
        <taxon>Fungi</taxon>
        <taxon>Dikarya</taxon>
        <taxon>Ascomycota</taxon>
        <taxon>Pezizomycotina</taxon>
        <taxon>Eurotiomycetes</taxon>
        <taxon>Eurotiomycetidae</taxon>
        <taxon>Eurotiales</taxon>
        <taxon>Aspergillaceae</taxon>
        <taxon>Aspergillus</taxon>
        <taxon>Aspergillus subgen. Circumdati</taxon>
    </lineage>
</organism>
<evidence type="ECO:0000259" key="2">
    <source>
        <dbReference type="PROSITE" id="PS50181"/>
    </source>
</evidence>
<dbReference type="EMBL" id="MKZY01000001">
    <property type="protein sequence ID" value="OOO15014.1"/>
    <property type="molecule type" value="Genomic_DNA"/>
</dbReference>
<proteinExistence type="predicted"/>
<feature type="compositionally biased region" description="Polar residues" evidence="1">
    <location>
        <begin position="530"/>
        <end position="552"/>
    </location>
</feature>
<dbReference type="SUPFAM" id="SSF50969">
    <property type="entry name" value="YVTN repeat-like/Quinoprotein amine dehydrogenase"/>
    <property type="match status" value="1"/>
</dbReference>
<dbReference type="AlphaFoldDB" id="A0A1S9E143"/>
<feature type="region of interest" description="Disordered" evidence="1">
    <location>
        <begin position="528"/>
        <end position="552"/>
    </location>
</feature>
<gene>
    <name evidence="3" type="ORF">OAory_01036090</name>
</gene>
<dbReference type="Pfam" id="PF12937">
    <property type="entry name" value="F-box-like"/>
    <property type="match status" value="1"/>
</dbReference>
<feature type="domain" description="F-box" evidence="2">
    <location>
        <begin position="8"/>
        <end position="57"/>
    </location>
</feature>
<accession>A0A1S9E143</accession>
<dbReference type="OrthoDB" id="550575at2759"/>
<sequence>MTGISPVADPLAILPPEIVLRILEFTPISALASLTAVSKAWHEFIDVTHQEAIYTSESKTVQPPGGARDFSFLSDNTSFTKLFEGTASWKDLCKRQTLLARNWAESQPVCRESVVQIGNDPVWRFRPDFKRRFFVSTSHAGGLNVTDMDTGQLLWRLPSTLDSDEDAVRPYAHLEYQDGMAVFDREGDAVEVWQADLEGAARGEFRRIAVLNHDCQTRGFQLSYWTLCVVSSQGRGFVYDMTQRPPKLTTRVEIEHGAIGHLDQSKDAVIYSMGPGGYHAYDKTTGAFLGALQPSHCTDKYHICPPAVSSISASAALAGAMRHFPPNRTFPLGAPRKDSLTPLKIAKGPLPPPSDPGHVRHGEDEWGAGMLHGNIFVGFSRAGRVFVCSNWRKALQGPDSLAAHSSLIECESDGSGFDLGGWLSVRNHRLMFEIEDRIYVVALDDDNRIQDIDCTARASYSLLTSSAPQLAVPVSFMALYDDAIMTTYTTLGWRQPLPGDAAPQEQEAHTRLFPTKAIRVVSLAPDLSNDKSSSADTAQGTTAMDSSSPEAWRSPAQTGLLQLVSMLGNELDDFDDELEIMETEDDDEGWEDADETENLNLSYEGGLRVRGFGETYFSAIPTSRIFTLLVYPEATTDEGHGTWTAPVYRCDNVGDEACHEDLFDPTDAVEQHYTQGGDYFEAETKTDIE</sequence>
<dbReference type="PROSITE" id="PS50181">
    <property type="entry name" value="FBOX"/>
    <property type="match status" value="1"/>
</dbReference>
<evidence type="ECO:0000256" key="1">
    <source>
        <dbReference type="SAM" id="MobiDB-lite"/>
    </source>
</evidence>
<dbReference type="CDD" id="cd09917">
    <property type="entry name" value="F-box_SF"/>
    <property type="match status" value="1"/>
</dbReference>
<evidence type="ECO:0000313" key="3">
    <source>
        <dbReference type="EMBL" id="OOO15014.1"/>
    </source>
</evidence>
<dbReference type="Proteomes" id="UP000190312">
    <property type="component" value="Unassembled WGS sequence"/>
</dbReference>
<comment type="caution">
    <text evidence="3">The sequence shown here is derived from an EMBL/GenBank/DDBJ whole genome shotgun (WGS) entry which is preliminary data.</text>
</comment>
<evidence type="ECO:0000313" key="4">
    <source>
        <dbReference type="Proteomes" id="UP000190312"/>
    </source>
</evidence>
<dbReference type="InterPro" id="IPR036047">
    <property type="entry name" value="F-box-like_dom_sf"/>
</dbReference>
<dbReference type="InterPro" id="IPR001810">
    <property type="entry name" value="F-box_dom"/>
</dbReference>
<dbReference type="Gene3D" id="1.20.1280.50">
    <property type="match status" value="1"/>
</dbReference>
<protein>
    <recommendedName>
        <fullName evidence="2">F-box domain-containing protein</fullName>
    </recommendedName>
</protein>
<dbReference type="VEuPathDB" id="FungiDB:AO090026000234"/>
<dbReference type="SUPFAM" id="SSF81383">
    <property type="entry name" value="F-box domain"/>
    <property type="match status" value="1"/>
</dbReference>